<dbReference type="WBParaSite" id="SCUD_0002182401-mRNA-1">
    <property type="protein sequence ID" value="SCUD_0002182401-mRNA-1"/>
    <property type="gene ID" value="SCUD_0002182401"/>
</dbReference>
<evidence type="ECO:0000256" key="1">
    <source>
        <dbReference type="SAM" id="MobiDB-lite"/>
    </source>
</evidence>
<dbReference type="EMBL" id="UZAK01047544">
    <property type="protein sequence ID" value="VDP76688.1"/>
    <property type="molecule type" value="Genomic_DNA"/>
</dbReference>
<feature type="region of interest" description="Disordered" evidence="1">
    <location>
        <begin position="1"/>
        <end position="48"/>
    </location>
</feature>
<evidence type="ECO:0000313" key="2">
    <source>
        <dbReference type="EMBL" id="VDP76688.1"/>
    </source>
</evidence>
<feature type="compositionally biased region" description="Basic and acidic residues" evidence="1">
    <location>
        <begin position="19"/>
        <end position="37"/>
    </location>
</feature>
<accession>A0A183L3B3</accession>
<name>A0A183L3B3_9TREM</name>
<keyword evidence="3" id="KW-1185">Reference proteome</keyword>
<reference evidence="4" key="1">
    <citation type="submission" date="2016-06" db="UniProtKB">
        <authorList>
            <consortium name="WormBaseParasite"/>
        </authorList>
    </citation>
    <scope>IDENTIFICATION</scope>
</reference>
<proteinExistence type="predicted"/>
<reference evidence="2 3" key="2">
    <citation type="submission" date="2018-11" db="EMBL/GenBank/DDBJ databases">
        <authorList>
            <consortium name="Pathogen Informatics"/>
        </authorList>
    </citation>
    <scope>NUCLEOTIDE SEQUENCE [LARGE SCALE GENOMIC DNA]</scope>
    <source>
        <strain evidence="2">Dakar</strain>
        <strain evidence="3">Dakar, Senegal</strain>
    </source>
</reference>
<organism evidence="4">
    <name type="scientific">Schistosoma curassoni</name>
    <dbReference type="NCBI Taxonomy" id="6186"/>
    <lineage>
        <taxon>Eukaryota</taxon>
        <taxon>Metazoa</taxon>
        <taxon>Spiralia</taxon>
        <taxon>Lophotrochozoa</taxon>
        <taxon>Platyhelminthes</taxon>
        <taxon>Trematoda</taxon>
        <taxon>Digenea</taxon>
        <taxon>Strigeidida</taxon>
        <taxon>Schistosomatoidea</taxon>
        <taxon>Schistosomatidae</taxon>
        <taxon>Schistosoma</taxon>
    </lineage>
</organism>
<dbReference type="Proteomes" id="UP000279833">
    <property type="component" value="Unassembled WGS sequence"/>
</dbReference>
<gene>
    <name evidence="2" type="ORF">SCUD_LOCUS21821</name>
</gene>
<dbReference type="STRING" id="6186.A0A183L3B3"/>
<evidence type="ECO:0000313" key="3">
    <source>
        <dbReference type="Proteomes" id="UP000279833"/>
    </source>
</evidence>
<dbReference type="AlphaFoldDB" id="A0A183L3B3"/>
<evidence type="ECO:0000313" key="4">
    <source>
        <dbReference type="WBParaSite" id="SCUD_0002182401-mRNA-1"/>
    </source>
</evidence>
<protein>
    <submittedName>
        <fullName evidence="2 4">Uncharacterized protein</fullName>
    </submittedName>
</protein>
<sequence length="117" mass="14078">MESSRPKEKKTKQHNTPRNVDRREKNKQQLDRTRKEGPGQIDGISETDFEVPDKNHTLLVNNLLIENNITNHNYINLIMNTPEKFSYFIEQLKCLTYEQWKIVYNSWEESIQTREIR</sequence>